<comment type="caution">
    <text evidence="2">The sequence shown here is derived from an EMBL/GenBank/DDBJ whole genome shotgun (WGS) entry which is preliminary data.</text>
</comment>
<reference evidence="2 3" key="1">
    <citation type="journal article" date="2019" name="Syst. Appl. Microbiol.">
        <title>New species of pathogenic Pseudomonas isolated from citrus in Tunisia: Proposal of Pseudomonas kairouanensis sp. nov. and Pseudomonas nabeulensis sp. nov.</title>
        <authorList>
            <person name="Oueslati M."/>
            <person name="Mulet M."/>
            <person name="Gomila M."/>
            <person name="Berge O."/>
            <person name="Hajlaoui M.R."/>
            <person name="Lalucat J."/>
            <person name="Sadfi-Zouaoui N."/>
            <person name="Garcia-Valdes E."/>
        </authorList>
    </citation>
    <scope>NUCLEOTIDE SEQUENCE [LARGE SCALE GENOMIC DNA]</scope>
    <source>
        <strain evidence="2 3">KC12</strain>
    </source>
</reference>
<protein>
    <recommendedName>
        <fullName evidence="4">Type III effector HopAC1</fullName>
    </recommendedName>
</protein>
<feature type="compositionally biased region" description="Low complexity" evidence="1">
    <location>
        <begin position="12"/>
        <end position="23"/>
    </location>
</feature>
<dbReference type="OrthoDB" id="6740126at2"/>
<feature type="region of interest" description="Disordered" evidence="1">
    <location>
        <begin position="1"/>
        <end position="24"/>
    </location>
</feature>
<dbReference type="Proteomes" id="UP000297391">
    <property type="component" value="Unassembled WGS sequence"/>
</dbReference>
<dbReference type="Gene3D" id="3.40.50.11550">
    <property type="match status" value="1"/>
</dbReference>
<proteinExistence type="predicted"/>
<dbReference type="CDD" id="cd14729">
    <property type="entry name" value="RtxA-like"/>
    <property type="match status" value="1"/>
</dbReference>
<evidence type="ECO:0000256" key="1">
    <source>
        <dbReference type="SAM" id="MobiDB-lite"/>
    </source>
</evidence>
<evidence type="ECO:0008006" key="4">
    <source>
        <dbReference type="Google" id="ProtNLM"/>
    </source>
</evidence>
<dbReference type="AlphaFoldDB" id="A0A4Z0ARQ0"/>
<sequence>MIALNNLPSLVHSPSHSDPTTPSRALQLQPVSITPLAPEIPLADGRLALRVSLADRRDLQKLAQALHAAAEKLPEDSGPAQVSVALKENRVGIDPQSSFHSTQKLRQSSVSLEVFIQTKGSYMPTSKEDLRDLADALIAHSKAHPLGNFAGALSWPLPLSEQSQRTVLNEVACNESRLEGLPLSNPRAGALDYLSGAVSLSPDELHDPAKAMEKLLDTPRAQVLGEAIQRNLDSIPTDRSVNDYVLAAIHLGLDPESINHPVRNHVAGFNLAADTFWSKPPADVVTALAEHLKTRTSTPELGARLLLGRIAPQFLVKDIPASINIGSLAWANLCLAVARIEADSPGKAALMSFNDVMSTAQGKPQASDSVQKAVLIDWAIANQVLAKDTDESYSPQNIEYARTAFNQQQNDLISASELLDVPMPDRKKMALDLLKKTFGDGIDFEQKILRINYGPESIGARFSDPYSILDITMQGLKLNEDWTMFGASPLTINALIRFSNSAAFNIPATFDNAFETVTKQYKDIKQNLMMNAITQLPLEDRDRLNFGELRFFKENSYRRAWFPLVGDRLFHSSTTIRVQTQHNGKTQSYAFDTANGSIQKVPAHLEDRKNEYVSNEVTRFEEFSPDANCRFVERESWDKYGPNHFRNPRIRDVAATVVKGLEIDSDAVKRQAAGRTAAEHRVEALDTVGNFLLDLIPLKSAITHLQNGNYKDAAVDLAFDVFGLLSAGVGTATKLTNKAGSALSKLLRATRVIGADTLSALNPLAGVGDLATGAGKLALTGAQATKDGVQRVRGVFRQSDLASASSGFDNASIGVFEQRGKKLEVGAIQHNGKWYAVDEATLLPYGPPLEKFSPNDTLMPKSLVREHPRAVPYRRPGSDTSSTMEPLPQGDYVESTKGKLKWSHFAFEDKKQQTVQKFQSEMNAHYTGIDNKTKKLPERPGIPEYPSTINTDKLIKDALAKAPGIVFGESHSEMASFRLLLEKAPLLQEQGVKKVYLEGVIDFPGVGAVDDGLGLLGTTQQLRTGPTYSELVAKFKAHGIEVVPLDHYYLTRHKDQKLPPARTGHGSVRRLREFNYYASKVIQSDSGNDKWIALVGRSHMNTSEGVAGLAEQTGAIGVGVFSFKTPGGKSFGARFKTKVPDPNKPIQPGEHPGDLHILA</sequence>
<dbReference type="SUPFAM" id="SSF159501">
    <property type="entry name" value="EreA/ChaN-like"/>
    <property type="match status" value="1"/>
</dbReference>
<evidence type="ECO:0000313" key="2">
    <source>
        <dbReference type="EMBL" id="TFY89081.1"/>
    </source>
</evidence>
<keyword evidence="3" id="KW-1185">Reference proteome</keyword>
<dbReference type="EMBL" id="QUZU01000013">
    <property type="protein sequence ID" value="TFY89081.1"/>
    <property type="molecule type" value="Genomic_DNA"/>
</dbReference>
<name>A0A4Z0ARQ0_9PSED</name>
<accession>A0A4Z0ARQ0</accession>
<feature type="region of interest" description="Disordered" evidence="1">
    <location>
        <begin position="1135"/>
        <end position="1159"/>
    </location>
</feature>
<dbReference type="RefSeq" id="WP_135289532.1">
    <property type="nucleotide sequence ID" value="NZ_QUZU01000013.1"/>
</dbReference>
<organism evidence="2 3">
    <name type="scientific">Pseudomonas kairouanensis</name>
    <dbReference type="NCBI Taxonomy" id="2293832"/>
    <lineage>
        <taxon>Bacteria</taxon>
        <taxon>Pseudomonadati</taxon>
        <taxon>Pseudomonadota</taxon>
        <taxon>Gammaproteobacteria</taxon>
        <taxon>Pseudomonadales</taxon>
        <taxon>Pseudomonadaceae</taxon>
        <taxon>Pseudomonas</taxon>
    </lineage>
</organism>
<evidence type="ECO:0000313" key="3">
    <source>
        <dbReference type="Proteomes" id="UP000297391"/>
    </source>
</evidence>
<gene>
    <name evidence="2" type="ORF">DYL59_12960</name>
</gene>